<dbReference type="PANTHER" id="PTHR33841:SF1">
    <property type="entry name" value="DNA METHYLTRANSFERASE A"/>
    <property type="match status" value="1"/>
</dbReference>
<evidence type="ECO:0000256" key="2">
    <source>
        <dbReference type="ARBA" id="ARBA00022603"/>
    </source>
</evidence>
<dbReference type="Pfam" id="PF02384">
    <property type="entry name" value="N6_Mtase"/>
    <property type="match status" value="1"/>
</dbReference>
<evidence type="ECO:0000256" key="1">
    <source>
        <dbReference type="ARBA" id="ARBA00011900"/>
    </source>
</evidence>
<keyword evidence="2" id="KW-0489">Methyltransferase</keyword>
<gene>
    <name evidence="7" type="ORF">ACFFRO_17230</name>
</gene>
<evidence type="ECO:0000313" key="7">
    <source>
        <dbReference type="EMBL" id="MFB9736857.1"/>
    </source>
</evidence>
<dbReference type="PRINTS" id="PR00507">
    <property type="entry name" value="N12N6MTFRASE"/>
</dbReference>
<evidence type="ECO:0000259" key="5">
    <source>
        <dbReference type="Pfam" id="PF02384"/>
    </source>
</evidence>
<keyword evidence="3" id="KW-0808">Transferase</keyword>
<protein>
    <recommendedName>
        <fullName evidence="1">site-specific DNA-methyltransferase (adenine-specific)</fullName>
        <ecNumber evidence="1">2.1.1.72</ecNumber>
    </recommendedName>
</protein>
<dbReference type="SUPFAM" id="SSF53335">
    <property type="entry name" value="S-adenosyl-L-methionine-dependent methyltransferases"/>
    <property type="match status" value="1"/>
</dbReference>
<comment type="catalytic activity">
    <reaction evidence="4">
        <text>a 2'-deoxyadenosine in DNA + S-adenosyl-L-methionine = an N(6)-methyl-2'-deoxyadenosine in DNA + S-adenosyl-L-homocysteine + H(+)</text>
        <dbReference type="Rhea" id="RHEA:15197"/>
        <dbReference type="Rhea" id="RHEA-COMP:12418"/>
        <dbReference type="Rhea" id="RHEA-COMP:12419"/>
        <dbReference type="ChEBI" id="CHEBI:15378"/>
        <dbReference type="ChEBI" id="CHEBI:57856"/>
        <dbReference type="ChEBI" id="CHEBI:59789"/>
        <dbReference type="ChEBI" id="CHEBI:90615"/>
        <dbReference type="ChEBI" id="CHEBI:90616"/>
        <dbReference type="EC" id="2.1.1.72"/>
    </reaction>
</comment>
<dbReference type="InterPro" id="IPR050953">
    <property type="entry name" value="N4_N6_ade-DNA_methylase"/>
</dbReference>
<feature type="domain" description="Type ISP restriction-modification enzyme LLaBIII C-terminal specificity" evidence="6">
    <location>
        <begin position="681"/>
        <end position="1032"/>
    </location>
</feature>
<organism evidence="7 8">
    <name type="scientific">Streptomyces thermocoprophilus</name>
    <dbReference type="NCBI Taxonomy" id="78356"/>
    <lineage>
        <taxon>Bacteria</taxon>
        <taxon>Bacillati</taxon>
        <taxon>Actinomycetota</taxon>
        <taxon>Actinomycetes</taxon>
        <taxon>Kitasatosporales</taxon>
        <taxon>Streptomycetaceae</taxon>
        <taxon>Streptomyces</taxon>
    </lineage>
</organism>
<dbReference type="RefSeq" id="WP_385859244.1">
    <property type="nucleotide sequence ID" value="NZ_JBHMAR010000019.1"/>
</dbReference>
<dbReference type="PANTHER" id="PTHR33841">
    <property type="entry name" value="DNA METHYLTRANSFERASE YEEA-RELATED"/>
    <property type="match status" value="1"/>
</dbReference>
<keyword evidence="8" id="KW-1185">Reference proteome</keyword>
<dbReference type="InterPro" id="IPR041635">
    <property type="entry name" value="Type_ISP_LLaBIII_C"/>
</dbReference>
<comment type="caution">
    <text evidence="7">The sequence shown here is derived from an EMBL/GenBank/DDBJ whole genome shotgun (WGS) entry which is preliminary data.</text>
</comment>
<name>A0ABV5VGP6_9ACTN</name>
<dbReference type="InterPro" id="IPR029063">
    <property type="entry name" value="SAM-dependent_MTases_sf"/>
</dbReference>
<reference evidence="7 8" key="1">
    <citation type="submission" date="2024-09" db="EMBL/GenBank/DDBJ databases">
        <authorList>
            <person name="Sun Q."/>
            <person name="Mori K."/>
        </authorList>
    </citation>
    <scope>NUCLEOTIDE SEQUENCE [LARGE SCALE GENOMIC DNA]</scope>
    <source>
        <strain evidence="7 8">JCM 10918</strain>
    </source>
</reference>
<dbReference type="Proteomes" id="UP001589703">
    <property type="component" value="Unassembled WGS sequence"/>
</dbReference>
<sequence>MKDALVSFAEKLTATWALNIPGQQEDQLKSPTTILLEKAGTAYGRTVETKTESVVTGLGGRPDIGVAVNGLLCGHIELKAPGMGARTSKYKGDNKKQWEKFKSLPNVIYTDGNEWALYRTGQLVGKVVRFSGDVTSDGRNAISDDNVTQYSELIRNFLTWDPIVPDSPRGLAEELAPLCRYLRTDVLSSLAIPGSAMSILAEEWRRFLFGDADDFQFADAYAQTLTYAMLLARLEGVTDLRRDAADALDKGHGLLAQVLRVLAQPDARAEIEVPLNLLERTIAAVDPEAISRHGDPWIYFYEDFLAAYDEKLRKNRGVYYTPAQVVGCQVNLVTDLLIKRFGKPLGMADDDVTVLDPAVGTGAYPLAAFRRSLELVENAYGAGAVGARATKAAKNLHGFELLVGPYAVAHLRLSEQVLSAGGELPADGAHIYLTDTLESPWEPEGQLSLDLLHRRLAEEHKRARKVKSSARVLACIGNPPYYRQTISSDDVGVERQGGWVRFGNHGDDGILADFVNPAIEAGMGGHVKNLYNLYVYFWRWALWKVLESTDGPGIVSFITASSYLRGPGFVGMREAMRRAFDELWIIDLEGDNLGARKTENVFAIQNPVAIAVGVRYGTPKPDQPATVWYARITGTRQEKLTRLGDVKTFDDMAWQRCFRGWHEPFLPEQSGDYFAWPLLTDVFPWQHSGVQFKRTWPIAPDTHTLGRRWQALTNAPDAKKSDLFVVRPARNLDRAYSRVPGMDPENMPPTLPVLRNARPEDQPTTVRYGYRTLDRQFAFADSRLADRPRADLWRVHSDKQVYMTSLLTGVLGLGPAASVTAYVPDLHHFRGSFGGKDVIPLWRDAAGTEANINPALVQKLSSLFSQKVTGEEVFAYCYAVLSSPSYVDQFSEELVLPGPRIPITKDVRLFTQAVEVGWQLISLHTFGERSAESGVRVNIPQGEARCVKAVPGDPAGYPDEAFYDRQSRVLHVGSGEFAPVAPEVWDFSASGFEPVQSWVAYRLAEGAGRRSSSLDGIRPERWTAEMTEELLRVLWIVERTLQLQPRLITMLDEIVNGETVRHEEIPQPAENLRGPISEVKRVAHVQGTFDE</sequence>
<dbReference type="EC" id="2.1.1.72" evidence="1"/>
<proteinExistence type="predicted"/>
<evidence type="ECO:0000256" key="3">
    <source>
        <dbReference type="ARBA" id="ARBA00022679"/>
    </source>
</evidence>
<dbReference type="InterPro" id="IPR003356">
    <property type="entry name" value="DNA_methylase_A-5"/>
</dbReference>
<dbReference type="EMBL" id="JBHMAR010000019">
    <property type="protein sequence ID" value="MFB9736857.1"/>
    <property type="molecule type" value="Genomic_DNA"/>
</dbReference>
<evidence type="ECO:0000256" key="4">
    <source>
        <dbReference type="ARBA" id="ARBA00047942"/>
    </source>
</evidence>
<dbReference type="Gene3D" id="3.40.50.150">
    <property type="entry name" value="Vaccinia Virus protein VP39"/>
    <property type="match status" value="1"/>
</dbReference>
<evidence type="ECO:0000313" key="8">
    <source>
        <dbReference type="Proteomes" id="UP001589703"/>
    </source>
</evidence>
<feature type="domain" description="DNA methylase adenine-specific" evidence="5">
    <location>
        <begin position="300"/>
        <end position="443"/>
    </location>
</feature>
<dbReference type="Pfam" id="PF18135">
    <property type="entry name" value="Type_ISP_C"/>
    <property type="match status" value="1"/>
</dbReference>
<accession>A0ABV5VGP6</accession>
<evidence type="ECO:0000259" key="6">
    <source>
        <dbReference type="Pfam" id="PF18135"/>
    </source>
</evidence>